<dbReference type="GeneID" id="89922393"/>
<dbReference type="Proteomes" id="UP001337655">
    <property type="component" value="Unassembled WGS sequence"/>
</dbReference>
<reference evidence="1 2" key="1">
    <citation type="submission" date="2023-08" db="EMBL/GenBank/DDBJ databases">
        <title>Black Yeasts Isolated from many extreme environments.</title>
        <authorList>
            <person name="Coleine C."/>
            <person name="Stajich J.E."/>
            <person name="Selbmann L."/>
        </authorList>
    </citation>
    <scope>NUCLEOTIDE SEQUENCE [LARGE SCALE GENOMIC DNA]</scope>
    <source>
        <strain evidence="1 2">CCFEE 5935</strain>
    </source>
</reference>
<dbReference type="InterPro" id="IPR036514">
    <property type="entry name" value="SGNH_hydro_sf"/>
</dbReference>
<sequence>MADMGTIQPLPFYAEWSGHPIADLSLAHQRIRTASDKPVVFLAGDSSLDNKAWVPSDGAGGQMLPGRIPEIYNSFLSSPNPKPDVAYFLNQALEGKASVINAAVEASLLRQRDDALLPHDELIRDSIRPEDVLVVSVGANDIALSPTTATARHMLQLAWFTPKSSIENGTASSLRYFRNMFGAQLQAYIARLVAKHKPRAVIVCMIYYPLEAQASSQSSWADAQLKMLGYGWFPGQLQAAIKQIYESATMRIEVEGTNIIPCDLYKALDGKTEADYVARVEPSVEGGRKMAVLLKRELDGTFG</sequence>
<evidence type="ECO:0000313" key="1">
    <source>
        <dbReference type="EMBL" id="KAK5175904.1"/>
    </source>
</evidence>
<comment type="caution">
    <text evidence="1">The sequence shown here is derived from an EMBL/GenBank/DDBJ whole genome shotgun (WGS) entry which is preliminary data.</text>
</comment>
<dbReference type="SUPFAM" id="SSF52266">
    <property type="entry name" value="SGNH hydrolase"/>
    <property type="match status" value="1"/>
</dbReference>
<gene>
    <name evidence="1" type="ORF">LTR77_001044</name>
</gene>
<keyword evidence="2" id="KW-1185">Reference proteome</keyword>
<accession>A0AAV9PPP8</accession>
<dbReference type="RefSeq" id="XP_064664542.1">
    <property type="nucleotide sequence ID" value="XM_064798308.1"/>
</dbReference>
<proteinExistence type="predicted"/>
<protein>
    <recommendedName>
        <fullName evidence="3">SGNH hydrolase-type esterase domain-containing protein</fullName>
    </recommendedName>
</protein>
<dbReference type="AlphaFoldDB" id="A0AAV9PPP8"/>
<evidence type="ECO:0008006" key="3">
    <source>
        <dbReference type="Google" id="ProtNLM"/>
    </source>
</evidence>
<dbReference type="Gene3D" id="3.40.50.1110">
    <property type="entry name" value="SGNH hydrolase"/>
    <property type="match status" value="1"/>
</dbReference>
<name>A0AAV9PPP8_9PEZI</name>
<dbReference type="EMBL" id="JAVRRT010000001">
    <property type="protein sequence ID" value="KAK5175904.1"/>
    <property type="molecule type" value="Genomic_DNA"/>
</dbReference>
<evidence type="ECO:0000313" key="2">
    <source>
        <dbReference type="Proteomes" id="UP001337655"/>
    </source>
</evidence>
<organism evidence="1 2">
    <name type="scientific">Saxophila tyrrhenica</name>
    <dbReference type="NCBI Taxonomy" id="1690608"/>
    <lineage>
        <taxon>Eukaryota</taxon>
        <taxon>Fungi</taxon>
        <taxon>Dikarya</taxon>
        <taxon>Ascomycota</taxon>
        <taxon>Pezizomycotina</taxon>
        <taxon>Dothideomycetes</taxon>
        <taxon>Dothideomycetidae</taxon>
        <taxon>Mycosphaerellales</taxon>
        <taxon>Extremaceae</taxon>
        <taxon>Saxophila</taxon>
    </lineage>
</organism>